<keyword evidence="4" id="KW-0456">Lyase</keyword>
<evidence type="ECO:0000256" key="5">
    <source>
        <dbReference type="SAM" id="MobiDB-lite"/>
    </source>
</evidence>
<gene>
    <name evidence="7" type="ORF">HCK00_07080</name>
</gene>
<proteinExistence type="predicted"/>
<keyword evidence="8" id="KW-1185">Reference proteome</keyword>
<protein>
    <submittedName>
        <fullName evidence="7">NAD-dependent epimerase/dehydratase family protein</fullName>
    </submittedName>
</protein>
<dbReference type="SUPFAM" id="SSF51735">
    <property type="entry name" value="NAD(P)-binding Rossmann-fold domains"/>
    <property type="match status" value="1"/>
</dbReference>
<feature type="compositionally biased region" description="Low complexity" evidence="5">
    <location>
        <begin position="1"/>
        <end position="15"/>
    </location>
</feature>
<evidence type="ECO:0000256" key="4">
    <source>
        <dbReference type="ARBA" id="ARBA00023239"/>
    </source>
</evidence>
<sequence length="366" mass="37867">METVTATAAATAPGPAGAPPGTAPPPAAQRPPGAGTAAGPAPAPDPGEPWRHAVVTAGSGFLGSHLCAALLARGTAVTCVDDFSTGTPENIAEFRGHPGFTLLHADVTEPFDTRRLPGETDLVLHLLTPPSPAGPPRLPPHIGGPGTRNALELARARGARFLLTSTAETHGGLRWHRRDERHRAGAHPAGPRRNRRHAEAEHTAPALTATGADLPGAGTGIVRLFPTYGPRMRGHDGPPVPTFIRQALAGEPLTVAGDGRRTHFLCHVDDAVRGILAAADADPPGPVDIGSPHAITELDLAGKIIALSGSPSTVRSAARPAGHPAARRPDLGRARGTLRWQPRVDTGDGLARTIAWYRERTAARAA</sequence>
<dbReference type="EMBL" id="JAATEN010000004">
    <property type="protein sequence ID" value="NJQ00304.1"/>
    <property type="molecule type" value="Genomic_DNA"/>
</dbReference>
<evidence type="ECO:0000259" key="6">
    <source>
        <dbReference type="Pfam" id="PF01370"/>
    </source>
</evidence>
<evidence type="ECO:0000256" key="3">
    <source>
        <dbReference type="ARBA" id="ARBA00023027"/>
    </source>
</evidence>
<dbReference type="Pfam" id="PF01370">
    <property type="entry name" value="Epimerase"/>
    <property type="match status" value="1"/>
</dbReference>
<comment type="cofactor">
    <cofactor evidence="1">
        <name>NAD(+)</name>
        <dbReference type="ChEBI" id="CHEBI:57540"/>
    </cofactor>
</comment>
<dbReference type="PANTHER" id="PTHR43078:SF6">
    <property type="entry name" value="UDP-GLUCURONIC ACID DECARBOXYLASE 1"/>
    <property type="match status" value="1"/>
</dbReference>
<dbReference type="PANTHER" id="PTHR43078">
    <property type="entry name" value="UDP-GLUCURONIC ACID DECARBOXYLASE-RELATED"/>
    <property type="match status" value="1"/>
</dbReference>
<dbReference type="RefSeq" id="WP_168100909.1">
    <property type="nucleotide sequence ID" value="NZ_JAATEN010000004.1"/>
</dbReference>
<organism evidence="7 8">
    <name type="scientific">Streptomyces zingiberis</name>
    <dbReference type="NCBI Taxonomy" id="2053010"/>
    <lineage>
        <taxon>Bacteria</taxon>
        <taxon>Bacillati</taxon>
        <taxon>Actinomycetota</taxon>
        <taxon>Actinomycetes</taxon>
        <taxon>Kitasatosporales</taxon>
        <taxon>Streptomycetaceae</taxon>
        <taxon>Streptomyces</taxon>
    </lineage>
</organism>
<reference evidence="7 8" key="1">
    <citation type="submission" date="2020-03" db="EMBL/GenBank/DDBJ databases">
        <title>WGS of actinomycetes isolated from Thailand.</title>
        <authorList>
            <person name="Thawai C."/>
        </authorList>
    </citation>
    <scope>NUCLEOTIDE SEQUENCE [LARGE SCALE GENOMIC DNA]</scope>
    <source>
        <strain evidence="7 8">PLAI 1-29</strain>
    </source>
</reference>
<feature type="region of interest" description="Disordered" evidence="5">
    <location>
        <begin position="313"/>
        <end position="338"/>
    </location>
</feature>
<comment type="caution">
    <text evidence="7">The sequence shown here is derived from an EMBL/GenBank/DDBJ whole genome shotgun (WGS) entry which is preliminary data.</text>
</comment>
<evidence type="ECO:0000256" key="1">
    <source>
        <dbReference type="ARBA" id="ARBA00001911"/>
    </source>
</evidence>
<keyword evidence="2" id="KW-0210">Decarboxylase</keyword>
<dbReference type="Gene3D" id="3.40.50.720">
    <property type="entry name" value="NAD(P)-binding Rossmann-like Domain"/>
    <property type="match status" value="2"/>
</dbReference>
<feature type="compositionally biased region" description="Low complexity" evidence="5">
    <location>
        <begin position="30"/>
        <end position="40"/>
    </location>
</feature>
<evidence type="ECO:0000313" key="7">
    <source>
        <dbReference type="EMBL" id="NJQ00304.1"/>
    </source>
</evidence>
<dbReference type="InterPro" id="IPR044516">
    <property type="entry name" value="UXS-like"/>
</dbReference>
<evidence type="ECO:0000256" key="2">
    <source>
        <dbReference type="ARBA" id="ARBA00022793"/>
    </source>
</evidence>
<feature type="compositionally biased region" description="Pro residues" evidence="5">
    <location>
        <begin position="16"/>
        <end position="29"/>
    </location>
</feature>
<feature type="region of interest" description="Disordered" evidence="5">
    <location>
        <begin position="177"/>
        <end position="214"/>
    </location>
</feature>
<keyword evidence="3" id="KW-0520">NAD</keyword>
<dbReference type="InterPro" id="IPR001509">
    <property type="entry name" value="Epimerase_deHydtase"/>
</dbReference>
<name>A0ABX1C077_9ACTN</name>
<evidence type="ECO:0000313" key="8">
    <source>
        <dbReference type="Proteomes" id="UP000695264"/>
    </source>
</evidence>
<accession>A0ABX1C077</accession>
<feature type="region of interest" description="Disordered" evidence="5">
    <location>
        <begin position="1"/>
        <end position="51"/>
    </location>
</feature>
<dbReference type="InterPro" id="IPR036291">
    <property type="entry name" value="NAD(P)-bd_dom_sf"/>
</dbReference>
<dbReference type="Proteomes" id="UP000695264">
    <property type="component" value="Unassembled WGS sequence"/>
</dbReference>
<feature type="domain" description="NAD-dependent epimerase/dehydratase" evidence="6">
    <location>
        <begin position="54"/>
        <end position="290"/>
    </location>
</feature>